<dbReference type="Pfam" id="PF01522">
    <property type="entry name" value="Polysacc_deac_1"/>
    <property type="match status" value="2"/>
</dbReference>
<feature type="domain" description="NodB homology" evidence="2">
    <location>
        <begin position="57"/>
        <end position="314"/>
    </location>
</feature>
<dbReference type="InterPro" id="IPR011330">
    <property type="entry name" value="Glyco_hydro/deAcase_b/a-brl"/>
</dbReference>
<evidence type="ECO:0000313" key="4">
    <source>
        <dbReference type="Proteomes" id="UP001353858"/>
    </source>
</evidence>
<dbReference type="PANTHER" id="PTHR45985:SF8">
    <property type="entry name" value="CHITIN DEACETYLASE-LIKE 9, ISOFORM A"/>
    <property type="match status" value="1"/>
</dbReference>
<dbReference type="CDD" id="cd10975">
    <property type="entry name" value="CE4_CDA_like_2"/>
    <property type="match status" value="2"/>
</dbReference>
<dbReference type="GO" id="GO:0005975">
    <property type="term" value="P:carbohydrate metabolic process"/>
    <property type="evidence" value="ECO:0007669"/>
    <property type="project" value="InterPro"/>
</dbReference>
<dbReference type="Gene3D" id="3.20.20.370">
    <property type="entry name" value="Glycoside hydrolase/deacetylase"/>
    <property type="match status" value="2"/>
</dbReference>
<accession>A0AAN7PUG9</accession>
<dbReference type="EMBL" id="JARPUR010000004">
    <property type="protein sequence ID" value="KAK4877639.1"/>
    <property type="molecule type" value="Genomic_DNA"/>
</dbReference>
<evidence type="ECO:0000259" key="2">
    <source>
        <dbReference type="PROSITE" id="PS51677"/>
    </source>
</evidence>
<proteinExistence type="predicted"/>
<dbReference type="PROSITE" id="PS51677">
    <property type="entry name" value="NODB"/>
    <property type="match status" value="1"/>
</dbReference>
<feature type="signal peptide" evidence="1">
    <location>
        <begin position="1"/>
        <end position="16"/>
    </location>
</feature>
<reference evidence="4" key="1">
    <citation type="submission" date="2023-01" db="EMBL/GenBank/DDBJ databases">
        <title>Key to firefly adult light organ development and bioluminescence: homeobox transcription factors regulate luciferase expression and transportation to peroxisome.</title>
        <authorList>
            <person name="Fu X."/>
        </authorList>
    </citation>
    <scope>NUCLEOTIDE SEQUENCE [LARGE SCALE GENOMIC DNA]</scope>
</reference>
<keyword evidence="1" id="KW-0732">Signal</keyword>
<sequence length="744" mass="84437">MLTLFFILCVSVGTLALPKPEIKEVAKECDPNACKLPNCLCLSTNPPAGLKPADIPQFVLLTFDDAINVRNIPYYKEAFYNRKNPNNCSIGTTYFVTHEYTDYSLVHELASKGHEIALHSITHQSNNSYWQNLDLEGYKREIADQINLVAHFANISNSSIKGIRVPFLQLGGNNSFQVIKDSGLTYDCSWPTQSYIDSGLFPYTLDYATNQDCPVGPCPNASIPGVWVIPMVDWRDQSNVPCAMVDQCINIPTDVNGIVEFMKTNFNRHYNGSRSPFGFYLHAAWFDRNTIYFEAYQKFLDYLNTIKDVYMVSANTVIEWMKNPVTKDVYIKNSKCNPIFNNTCAQPKSCRLMKGEEERYMTVCSSSCPKVYPCASTLALPKPEIKEVAKECDPNACKLPNCLCFSTNPPAGLKPADIPQFVLLTFDDAIKIDNIQYYKDAFYNRKNPNNCSIGTTYFVSHEYTDYSLVHELVSKGHEIALHSITHQTPNSYWKDLDLEGYKREIADQVKLVTHFANISSSSIKGIRVPFLELGGNNSFQMIKDSGLTYDCSWPTQTYIESGLFPYTLDYASNQDCPTGVCPNASIPGVWVIPMVDWRDQSNVPCAMVDQCINIPTDVNGIVEFMKTNFNRHYNGSRSPFGFYVHAAWFNKNPIYFEAYQKFLDYLNTIEDVYLVSANNVIEWMKNPVTKDVYIKNSKCNQIFNNTCAQPKSCRLMKGEEERYMTICSNSCPNVYPWLNNPLGN</sequence>
<evidence type="ECO:0000313" key="3">
    <source>
        <dbReference type="EMBL" id="KAK4877639.1"/>
    </source>
</evidence>
<dbReference type="AlphaFoldDB" id="A0AAN7PUG9"/>
<protein>
    <recommendedName>
        <fullName evidence="2">NodB homology domain-containing protein</fullName>
    </recommendedName>
</protein>
<evidence type="ECO:0000256" key="1">
    <source>
        <dbReference type="SAM" id="SignalP"/>
    </source>
</evidence>
<dbReference type="PANTHER" id="PTHR45985">
    <property type="match status" value="1"/>
</dbReference>
<dbReference type="SUPFAM" id="SSF88713">
    <property type="entry name" value="Glycoside hydrolase/deacetylase"/>
    <property type="match status" value="2"/>
</dbReference>
<dbReference type="GO" id="GO:0016810">
    <property type="term" value="F:hydrolase activity, acting on carbon-nitrogen (but not peptide) bonds"/>
    <property type="evidence" value="ECO:0007669"/>
    <property type="project" value="InterPro"/>
</dbReference>
<name>A0AAN7PUG9_9COLE</name>
<dbReference type="InterPro" id="IPR052740">
    <property type="entry name" value="CE4"/>
</dbReference>
<comment type="caution">
    <text evidence="3">The sequence shown here is derived from an EMBL/GenBank/DDBJ whole genome shotgun (WGS) entry which is preliminary data.</text>
</comment>
<dbReference type="Proteomes" id="UP001353858">
    <property type="component" value="Unassembled WGS sequence"/>
</dbReference>
<keyword evidence="4" id="KW-1185">Reference proteome</keyword>
<organism evidence="3 4">
    <name type="scientific">Aquatica leii</name>
    <dbReference type="NCBI Taxonomy" id="1421715"/>
    <lineage>
        <taxon>Eukaryota</taxon>
        <taxon>Metazoa</taxon>
        <taxon>Ecdysozoa</taxon>
        <taxon>Arthropoda</taxon>
        <taxon>Hexapoda</taxon>
        <taxon>Insecta</taxon>
        <taxon>Pterygota</taxon>
        <taxon>Neoptera</taxon>
        <taxon>Endopterygota</taxon>
        <taxon>Coleoptera</taxon>
        <taxon>Polyphaga</taxon>
        <taxon>Elateriformia</taxon>
        <taxon>Elateroidea</taxon>
        <taxon>Lampyridae</taxon>
        <taxon>Luciolinae</taxon>
        <taxon>Aquatica</taxon>
    </lineage>
</organism>
<gene>
    <name evidence="3" type="ORF">RN001_010145</name>
</gene>
<feature type="chain" id="PRO_5042911678" description="NodB homology domain-containing protein" evidence="1">
    <location>
        <begin position="17"/>
        <end position="744"/>
    </location>
</feature>
<dbReference type="InterPro" id="IPR002509">
    <property type="entry name" value="NODB_dom"/>
</dbReference>